<dbReference type="Pfam" id="PF14007">
    <property type="entry name" value="YtpI"/>
    <property type="match status" value="1"/>
</dbReference>
<evidence type="ECO:0000256" key="1">
    <source>
        <dbReference type="SAM" id="Phobius"/>
    </source>
</evidence>
<proteinExistence type="predicted"/>
<evidence type="ECO:0000313" key="3">
    <source>
        <dbReference type="Proteomes" id="UP000239663"/>
    </source>
</evidence>
<keyword evidence="3" id="KW-1185">Reference proteome</keyword>
<reference evidence="2 3" key="1">
    <citation type="submission" date="2017-12" db="EMBL/GenBank/DDBJ databases">
        <title>Taxonomic description and draft genome of Pradoshia cofamensis Gen. nov., sp. nov., a thermotolerant bacillale isolated from anterior gut of earthworm Eisenia fetida.</title>
        <authorList>
            <person name="Saha T."/>
            <person name="Chakraborty R."/>
        </authorList>
    </citation>
    <scope>NUCLEOTIDE SEQUENCE [LARGE SCALE GENOMIC DNA]</scope>
    <source>
        <strain evidence="2 3">EAG3</strain>
    </source>
</reference>
<evidence type="ECO:0008006" key="4">
    <source>
        <dbReference type="Google" id="ProtNLM"/>
    </source>
</evidence>
<protein>
    <recommendedName>
        <fullName evidence="4">YtpI-like protein</fullName>
    </recommendedName>
</protein>
<dbReference type="OrthoDB" id="2453019at2"/>
<keyword evidence="1" id="KW-0812">Transmembrane</keyword>
<evidence type="ECO:0000313" key="2">
    <source>
        <dbReference type="EMBL" id="PQD94644.1"/>
    </source>
</evidence>
<dbReference type="AlphaFoldDB" id="A0A2S7MXW4"/>
<dbReference type="RefSeq" id="WP_104850025.1">
    <property type="nucleotide sequence ID" value="NZ_PKOZ01000008.1"/>
</dbReference>
<organism evidence="2 3">
    <name type="scientific">Pradoshia eiseniae</name>
    <dbReference type="NCBI Taxonomy" id="2064768"/>
    <lineage>
        <taxon>Bacteria</taxon>
        <taxon>Bacillati</taxon>
        <taxon>Bacillota</taxon>
        <taxon>Bacilli</taxon>
        <taxon>Bacillales</taxon>
        <taxon>Bacillaceae</taxon>
        <taxon>Pradoshia</taxon>
    </lineage>
</organism>
<sequence length="100" mass="11533">MPILVFFIVTSLSFYIYYKAKTFRTQHPMQRACLKGKSSMTLGLFVLIFGINQLYLYQTTLTYFIGGIFIIMGALSLYGGFKMYRHFAPLAEDEFQALSK</sequence>
<accession>A0A2S7MXW4</accession>
<comment type="caution">
    <text evidence="2">The sequence shown here is derived from an EMBL/GenBank/DDBJ whole genome shotgun (WGS) entry which is preliminary data.</text>
</comment>
<dbReference type="InterPro" id="IPR025618">
    <property type="entry name" value="YtpI"/>
</dbReference>
<feature type="transmembrane region" description="Helical" evidence="1">
    <location>
        <begin position="63"/>
        <end position="81"/>
    </location>
</feature>
<feature type="transmembrane region" description="Helical" evidence="1">
    <location>
        <begin position="39"/>
        <end position="57"/>
    </location>
</feature>
<gene>
    <name evidence="2" type="ORF">CYL18_13360</name>
</gene>
<keyword evidence="1" id="KW-0472">Membrane</keyword>
<dbReference type="EMBL" id="PKOZ01000008">
    <property type="protein sequence ID" value="PQD94644.1"/>
    <property type="molecule type" value="Genomic_DNA"/>
</dbReference>
<name>A0A2S7MXW4_9BACI</name>
<keyword evidence="1" id="KW-1133">Transmembrane helix</keyword>
<dbReference type="Proteomes" id="UP000239663">
    <property type="component" value="Unassembled WGS sequence"/>
</dbReference>